<dbReference type="InParanoid" id="A0A084QUL4"/>
<dbReference type="AlphaFoldDB" id="A0A084QUL4"/>
<gene>
    <name evidence="1" type="ORF">S40285_04965</name>
</gene>
<reference evidence="1 2" key="1">
    <citation type="journal article" date="2014" name="BMC Genomics">
        <title>Comparative genome sequencing reveals chemotype-specific gene clusters in the toxigenic black mold Stachybotrys.</title>
        <authorList>
            <person name="Semeiks J."/>
            <person name="Borek D."/>
            <person name="Otwinowski Z."/>
            <person name="Grishin N.V."/>
        </authorList>
    </citation>
    <scope>NUCLEOTIDE SEQUENCE [LARGE SCALE GENOMIC DNA]</scope>
    <source>
        <strain evidence="1 2">IBT 40285</strain>
    </source>
</reference>
<proteinExistence type="predicted"/>
<evidence type="ECO:0000313" key="1">
    <source>
        <dbReference type="EMBL" id="KFA67649.1"/>
    </source>
</evidence>
<dbReference type="EMBL" id="KL660113">
    <property type="protein sequence ID" value="KFA67649.1"/>
    <property type="molecule type" value="Genomic_DNA"/>
</dbReference>
<dbReference type="STRING" id="1283841.A0A084QUL4"/>
<evidence type="ECO:0000313" key="2">
    <source>
        <dbReference type="Proteomes" id="UP000028524"/>
    </source>
</evidence>
<sequence length="357" mass="40312">MDPTARKISSWLPSRQNTAASSCLKSYTVSTASALPSTDVWLGGSMGTKQVVVKRSSDVPALADETARHENVYRSLQTWWKRLPDLSLVTNGHSQACVPVRVPQPYLFAQPYAGIVPPLEDAYMMDRTPHPRDNSLWDIIMHRVPDEHRFDVVPLKQWVVKEIGFRPHLGELRPAGWKRYTKSGTMNLPLHLHSLHKESSWDVISLAGAMGFALAIMHGAAQLDADEVDFHLATHPKPALWLSRFGKCWKFPCAGQDVPRPPTAERFQGASESMKPVIANVWAIFRQFCLDGRRRIAHERPRLGMPSGNSFIRQMEAWWAMEVQRPQPIAAHPLEFAISQLVERVLTHTSRELSIKV</sequence>
<dbReference type="OrthoDB" id="2993351at2759"/>
<accession>A0A084QUL4</accession>
<protein>
    <submittedName>
        <fullName evidence="1">Uncharacterized protein</fullName>
    </submittedName>
</protein>
<keyword evidence="2" id="KW-1185">Reference proteome</keyword>
<dbReference type="HOGENOM" id="CLU_692942_0_0_1"/>
<dbReference type="Proteomes" id="UP000028524">
    <property type="component" value="Unassembled WGS sequence"/>
</dbReference>
<name>A0A084QUL4_STAC4</name>
<organism evidence="1 2">
    <name type="scientific">Stachybotrys chlorohalonatus (strain IBT 40285)</name>
    <dbReference type="NCBI Taxonomy" id="1283841"/>
    <lineage>
        <taxon>Eukaryota</taxon>
        <taxon>Fungi</taxon>
        <taxon>Dikarya</taxon>
        <taxon>Ascomycota</taxon>
        <taxon>Pezizomycotina</taxon>
        <taxon>Sordariomycetes</taxon>
        <taxon>Hypocreomycetidae</taxon>
        <taxon>Hypocreales</taxon>
        <taxon>Stachybotryaceae</taxon>
        <taxon>Stachybotrys</taxon>
    </lineage>
</organism>